<accession>A0A3Q8U2Z4</accession>
<sequence>MKSIPSFGLEKSKRLIIGLLLAGFGTVALADVKVTVEHAWVRASVPGQAATGAFMRLTASEDAKLTAASSPVAGTVEIHEMHMKGDVMSMAQVASIDLPAGKPVSLDTHGYHIMLINPKAPIEAGATVPLTLTVVDGGGKQTSVKVDAKVRPLASGEEDMAH</sequence>
<name>A0A3Q8U2Z4_9PSED</name>
<proteinExistence type="predicted"/>
<organism evidence="1 2">
    <name type="scientific">Pseudomonas entomophila</name>
    <dbReference type="NCBI Taxonomy" id="312306"/>
    <lineage>
        <taxon>Bacteria</taxon>
        <taxon>Pseudomonadati</taxon>
        <taxon>Pseudomonadota</taxon>
        <taxon>Gammaproteobacteria</taxon>
        <taxon>Pseudomonadales</taxon>
        <taxon>Pseudomonadaceae</taxon>
        <taxon>Pseudomonas</taxon>
    </lineage>
</organism>
<dbReference type="Gene3D" id="2.60.40.1890">
    <property type="entry name" value="PCu(A)C copper chaperone"/>
    <property type="match status" value="1"/>
</dbReference>
<reference evidence="1 2" key="1">
    <citation type="submission" date="2018-12" db="EMBL/GenBank/DDBJ databases">
        <authorList>
            <person name="Li S."/>
            <person name="Yang R."/>
            <person name="Chen G."/>
            <person name="Zou L."/>
            <person name="Zhang C."/>
            <person name="Chen Y."/>
            <person name="Liu Z."/>
            <person name="Li Y."/>
            <person name="Yan Y."/>
            <person name="Huang M."/>
            <person name="Chen T."/>
        </authorList>
    </citation>
    <scope>NUCLEOTIDE SEQUENCE [LARGE SCALE GENOMIC DNA]</scope>
    <source>
        <strain evidence="1 2">1257</strain>
    </source>
</reference>
<dbReference type="Pfam" id="PF04314">
    <property type="entry name" value="PCuAC"/>
    <property type="match status" value="1"/>
</dbReference>
<dbReference type="OrthoDB" id="9796962at2"/>
<evidence type="ECO:0000313" key="2">
    <source>
        <dbReference type="Proteomes" id="UP000268230"/>
    </source>
</evidence>
<dbReference type="InterPro" id="IPR036182">
    <property type="entry name" value="PCuAC_sf"/>
</dbReference>
<protein>
    <submittedName>
        <fullName evidence="1">Copper chaperone PCu(A)C</fullName>
    </submittedName>
</protein>
<evidence type="ECO:0000313" key="1">
    <source>
        <dbReference type="EMBL" id="AZL69381.1"/>
    </source>
</evidence>
<dbReference type="Proteomes" id="UP000268230">
    <property type="component" value="Chromosome"/>
</dbReference>
<dbReference type="KEGG" id="pory:EJA05_17410"/>
<dbReference type="PANTHER" id="PTHR36302">
    <property type="entry name" value="BLR7088 PROTEIN"/>
    <property type="match status" value="1"/>
</dbReference>
<dbReference type="PANTHER" id="PTHR36302:SF1">
    <property type="entry name" value="COPPER CHAPERONE PCU(A)C"/>
    <property type="match status" value="1"/>
</dbReference>
<dbReference type="EMBL" id="CP034338">
    <property type="protein sequence ID" value="AZL69381.1"/>
    <property type="molecule type" value="Genomic_DNA"/>
</dbReference>
<dbReference type="AlphaFoldDB" id="A0A3Q8U2Z4"/>
<dbReference type="InterPro" id="IPR058248">
    <property type="entry name" value="Lxx211020-like"/>
</dbReference>
<dbReference type="SUPFAM" id="SSF110087">
    <property type="entry name" value="DR1885-like metal-binding protein"/>
    <property type="match status" value="1"/>
</dbReference>
<gene>
    <name evidence="1" type="ORF">EJA05_17410</name>
</gene>
<dbReference type="InterPro" id="IPR007410">
    <property type="entry name" value="LpqE-like"/>
</dbReference>